<organism evidence="5 6">
    <name type="scientific">Bacteroides fragilis str. 3998T(B)3</name>
    <dbReference type="NCBI Taxonomy" id="1339316"/>
    <lineage>
        <taxon>Bacteria</taxon>
        <taxon>Pseudomonadati</taxon>
        <taxon>Bacteroidota</taxon>
        <taxon>Bacteroidia</taxon>
        <taxon>Bacteroidales</taxon>
        <taxon>Bacteroidaceae</taxon>
        <taxon>Bacteroides</taxon>
    </lineage>
</organism>
<evidence type="ECO:0000256" key="1">
    <source>
        <dbReference type="SAM" id="Coils"/>
    </source>
</evidence>
<dbReference type="Proteomes" id="UP000020773">
    <property type="component" value="Unassembled WGS sequence"/>
</dbReference>
<feature type="domain" description="Conjugative transposon TraM C-terminal" evidence="4">
    <location>
        <begin position="298"/>
        <end position="446"/>
    </location>
</feature>
<keyword evidence="1" id="KW-0175">Coiled coil</keyword>
<evidence type="ECO:0000256" key="3">
    <source>
        <dbReference type="SAM" id="Phobius"/>
    </source>
</evidence>
<evidence type="ECO:0000313" key="6">
    <source>
        <dbReference type="Proteomes" id="UP000020773"/>
    </source>
</evidence>
<dbReference type="Pfam" id="PF12508">
    <property type="entry name" value="Transposon_TraM"/>
    <property type="match status" value="1"/>
</dbReference>
<dbReference type="EMBL" id="JGDB01000023">
    <property type="protein sequence ID" value="EXY92052.1"/>
    <property type="molecule type" value="Genomic_DNA"/>
</dbReference>
<gene>
    <name evidence="5" type="ORF">M125_1231</name>
</gene>
<name>A0A015UB19_BACFG</name>
<dbReference type="NCBIfam" id="TIGR03779">
    <property type="entry name" value="Bac_Flav_CT_M"/>
    <property type="match status" value="1"/>
</dbReference>
<feature type="compositionally biased region" description="Basic and acidic residues" evidence="2">
    <location>
        <begin position="1"/>
        <end position="10"/>
    </location>
</feature>
<dbReference type="RefSeq" id="WP_042970983.1">
    <property type="nucleotide sequence ID" value="NZ_JGDB01000023.1"/>
</dbReference>
<comment type="caution">
    <text evidence="5">The sequence shown here is derived from an EMBL/GenBank/DDBJ whole genome shotgun (WGS) entry which is preliminary data.</text>
</comment>
<sequence>MEQTKNEPKNENTAGPDNGKPKKERKPLTEAQRLKRQKMIVLPAMVLVFIGAMWLIFAPSSDKEQQPGTGGYNIEMPDADKANRQIIGDKAKAYEQGAMEERQENRSRAMQELGDMFDREVAETDGGRDFDLANPGNAEDATATSSAPKTIQSSAAAYRDLNATLGNFYEQPKNDNAEMDELLERIASLESELESEKGKASAMDDQVALMEKSYELAAKYMGGQNGTQPPVGQAAEPYPVQKAGKNTAAPVRQVAHQVVSSLSQPMSNAEFVASFSQERNCSFNTAVGVTTVLDRNTISACVYGAQRVTDGQAVRLRLLEPMAVADKIIPRNAVVVGTAKIQGERLDIEITSLEYAGTIIPVELEVYDTDGQPGIFIPNSMEMNAVREVAANMGGSLGSSINISTNAGAQLASDLGKGLIQGTSQYIAKKMRTVKVHLKAGYKVMLYQDRD</sequence>
<dbReference type="AlphaFoldDB" id="A0A015UB19"/>
<feature type="transmembrane region" description="Helical" evidence="3">
    <location>
        <begin position="39"/>
        <end position="57"/>
    </location>
</feature>
<accession>A0A015UB19</accession>
<evidence type="ECO:0000256" key="2">
    <source>
        <dbReference type="SAM" id="MobiDB-lite"/>
    </source>
</evidence>
<keyword evidence="3" id="KW-0812">Transmembrane</keyword>
<feature type="coiled-coil region" evidence="1">
    <location>
        <begin position="179"/>
        <end position="206"/>
    </location>
</feature>
<keyword evidence="3" id="KW-0472">Membrane</keyword>
<protein>
    <submittedName>
        <fullName evidence="5">Conjugative transposon TraM protein</fullName>
    </submittedName>
</protein>
<proteinExistence type="predicted"/>
<evidence type="ECO:0000259" key="4">
    <source>
        <dbReference type="Pfam" id="PF12508"/>
    </source>
</evidence>
<dbReference type="InterPro" id="IPR022187">
    <property type="entry name" value="Conjug_transposon_TraM"/>
</dbReference>
<dbReference type="PATRIC" id="fig|1339316.3.peg.1195"/>
<reference evidence="5 6" key="1">
    <citation type="submission" date="2014-02" db="EMBL/GenBank/DDBJ databases">
        <authorList>
            <person name="Sears C."/>
            <person name="Carroll K."/>
            <person name="Sack B.R."/>
            <person name="Qadri F."/>
            <person name="Myers L.L."/>
            <person name="Chung G.-T."/>
            <person name="Escheverria P."/>
            <person name="Fraser C.M."/>
            <person name="Sadzewicz L."/>
            <person name="Shefchek K.A."/>
            <person name="Tallon L."/>
            <person name="Das S.P."/>
            <person name="Daugherty S."/>
            <person name="Mongodin E.F."/>
        </authorList>
    </citation>
    <scope>NUCLEOTIDE SEQUENCE [LARGE SCALE GENOMIC DNA]</scope>
    <source>
        <strain evidence="6">3998T(B)3</strain>
    </source>
</reference>
<dbReference type="InterPro" id="IPR055407">
    <property type="entry name" value="TraM_C"/>
</dbReference>
<feature type="region of interest" description="Disordered" evidence="2">
    <location>
        <begin position="126"/>
        <end position="149"/>
    </location>
</feature>
<evidence type="ECO:0000313" key="5">
    <source>
        <dbReference type="EMBL" id="EXY92052.1"/>
    </source>
</evidence>
<keyword evidence="3" id="KW-1133">Transmembrane helix</keyword>
<feature type="region of interest" description="Disordered" evidence="2">
    <location>
        <begin position="1"/>
        <end position="31"/>
    </location>
</feature>